<dbReference type="Pfam" id="PF00528">
    <property type="entry name" value="BPD_transp_1"/>
    <property type="match status" value="1"/>
</dbReference>
<dbReference type="InterPro" id="IPR043429">
    <property type="entry name" value="ArtM/GltK/GlnP/TcyL/YhdX-like"/>
</dbReference>
<evidence type="ECO:0000256" key="1">
    <source>
        <dbReference type="ARBA" id="ARBA00004141"/>
    </source>
</evidence>
<gene>
    <name evidence="7" type="ORF">METZ01_LOCUS167635</name>
</gene>
<dbReference type="GO" id="GO:0006865">
    <property type="term" value="P:amino acid transport"/>
    <property type="evidence" value="ECO:0007669"/>
    <property type="project" value="TreeGrafter"/>
</dbReference>
<accession>A0A382BMM1</accession>
<dbReference type="CDD" id="cd06261">
    <property type="entry name" value="TM_PBP2"/>
    <property type="match status" value="1"/>
</dbReference>
<feature type="transmembrane region" description="Helical" evidence="5">
    <location>
        <begin position="170"/>
        <end position="187"/>
    </location>
</feature>
<evidence type="ECO:0000256" key="4">
    <source>
        <dbReference type="ARBA" id="ARBA00023136"/>
    </source>
</evidence>
<dbReference type="GO" id="GO:0055085">
    <property type="term" value="P:transmembrane transport"/>
    <property type="evidence" value="ECO:0007669"/>
    <property type="project" value="InterPro"/>
</dbReference>
<keyword evidence="2 5" id="KW-0812">Transmembrane</keyword>
<feature type="transmembrane region" description="Helical" evidence="5">
    <location>
        <begin position="454"/>
        <end position="472"/>
    </location>
</feature>
<dbReference type="GO" id="GO:0005886">
    <property type="term" value="C:plasma membrane"/>
    <property type="evidence" value="ECO:0007669"/>
    <property type="project" value="TreeGrafter"/>
</dbReference>
<feature type="transmembrane region" description="Helical" evidence="5">
    <location>
        <begin position="77"/>
        <end position="98"/>
    </location>
</feature>
<feature type="transmembrane region" description="Helical" evidence="5">
    <location>
        <begin position="199"/>
        <end position="219"/>
    </location>
</feature>
<keyword evidence="4 5" id="KW-0472">Membrane</keyword>
<protein>
    <recommendedName>
        <fullName evidence="6">ABC transmembrane type-1 domain-containing protein</fullName>
    </recommendedName>
</protein>
<name>A0A382BMM1_9ZZZZ</name>
<feature type="transmembrane region" description="Helical" evidence="5">
    <location>
        <begin position="281"/>
        <end position="305"/>
    </location>
</feature>
<feature type="domain" description="ABC transmembrane type-1" evidence="6">
    <location>
        <begin position="281"/>
        <end position="476"/>
    </location>
</feature>
<sequence>FWIYLVTAIVTSLVWGYSLLRTIDPLWAPSPDLVGQADFTHSLLHGVFVSTTEAFAVCVLLLIALRCTFLRTPVTALLGVFTALLMMVVVGGMSHFLLVEADWEVVWANRVLVIVGQQMTEFMTQAPGSDFCIRTCYATNQNWRLWPILYMTFVVIASAYGTGAGRHSKFLVPFTGVVVFLLLVAGNPNMVNYDRTGPLSRILFAAALGYLSYFASHRYCSISEEYKANRLRMYLTLSAVFTFFFTIVMMDPPEAIQKLSGWLGIERMAGGGIKASQWGGLFVNLIIATAGCVGGFGVGVVLAFGRQSELPFFKYPAVALIELVRSGPLICWLWFTVMLMPDLINPFYTTGDAIRMLVMFSLFGGCYIAEVLRGGLQSVDTGQIEAAKSLGLTPFQTKMQVELPNAVRTTLPSIISVFIGLWKDTTLLFIVTVLDFFKLAKDLPNTDQRFLGDFLEPLYVTAFVFWIFAFYLSRVSMGIEKNLGLVKEGGGEVA</sequence>
<dbReference type="Gene3D" id="1.10.3720.10">
    <property type="entry name" value="MetI-like"/>
    <property type="match status" value="1"/>
</dbReference>
<keyword evidence="3 5" id="KW-1133">Transmembrane helix</keyword>
<feature type="transmembrane region" description="Helical" evidence="5">
    <location>
        <begin position="145"/>
        <end position="163"/>
    </location>
</feature>
<feature type="transmembrane region" description="Helical" evidence="5">
    <location>
        <begin position="414"/>
        <end position="434"/>
    </location>
</feature>
<feature type="transmembrane region" description="Helical" evidence="5">
    <location>
        <begin position="231"/>
        <end position="250"/>
    </location>
</feature>
<feature type="transmembrane region" description="Helical" evidence="5">
    <location>
        <begin position="44"/>
        <end position="65"/>
    </location>
</feature>
<reference evidence="7" key="1">
    <citation type="submission" date="2018-05" db="EMBL/GenBank/DDBJ databases">
        <authorList>
            <person name="Lanie J.A."/>
            <person name="Ng W.-L."/>
            <person name="Kazmierczak K.M."/>
            <person name="Andrzejewski T.M."/>
            <person name="Davidsen T.M."/>
            <person name="Wayne K.J."/>
            <person name="Tettelin H."/>
            <person name="Glass J.I."/>
            <person name="Rusch D."/>
            <person name="Podicherti R."/>
            <person name="Tsui H.-C.T."/>
            <person name="Winkler M.E."/>
        </authorList>
    </citation>
    <scope>NUCLEOTIDE SEQUENCE</scope>
</reference>
<dbReference type="SUPFAM" id="SSF161098">
    <property type="entry name" value="MetI-like"/>
    <property type="match status" value="1"/>
</dbReference>
<dbReference type="EMBL" id="UINC01030414">
    <property type="protein sequence ID" value="SVB14781.1"/>
    <property type="molecule type" value="Genomic_DNA"/>
</dbReference>
<dbReference type="AlphaFoldDB" id="A0A382BMM1"/>
<feature type="non-terminal residue" evidence="7">
    <location>
        <position position="1"/>
    </location>
</feature>
<dbReference type="PROSITE" id="PS50928">
    <property type="entry name" value="ABC_TM1"/>
    <property type="match status" value="1"/>
</dbReference>
<feature type="transmembrane region" description="Helical" evidence="5">
    <location>
        <begin position="353"/>
        <end position="372"/>
    </location>
</feature>
<evidence type="ECO:0000256" key="5">
    <source>
        <dbReference type="SAM" id="Phobius"/>
    </source>
</evidence>
<evidence type="ECO:0000256" key="2">
    <source>
        <dbReference type="ARBA" id="ARBA00022692"/>
    </source>
</evidence>
<proteinExistence type="predicted"/>
<dbReference type="InterPro" id="IPR035906">
    <property type="entry name" value="MetI-like_sf"/>
</dbReference>
<dbReference type="PANTHER" id="PTHR30614:SF41">
    <property type="entry name" value="INNER MEMBRANE AMINO-ACID ABC TRANSPORTER PERMEASE PROTEIN YHDY"/>
    <property type="match status" value="1"/>
</dbReference>
<organism evidence="7">
    <name type="scientific">marine metagenome</name>
    <dbReference type="NCBI Taxonomy" id="408172"/>
    <lineage>
        <taxon>unclassified sequences</taxon>
        <taxon>metagenomes</taxon>
        <taxon>ecological metagenomes</taxon>
    </lineage>
</organism>
<evidence type="ECO:0000313" key="7">
    <source>
        <dbReference type="EMBL" id="SVB14781.1"/>
    </source>
</evidence>
<evidence type="ECO:0000256" key="3">
    <source>
        <dbReference type="ARBA" id="ARBA00022989"/>
    </source>
</evidence>
<dbReference type="InterPro" id="IPR000515">
    <property type="entry name" value="MetI-like"/>
</dbReference>
<evidence type="ECO:0000259" key="6">
    <source>
        <dbReference type="PROSITE" id="PS50928"/>
    </source>
</evidence>
<comment type="subcellular location">
    <subcellularLocation>
        <location evidence="1">Membrane</location>
        <topology evidence="1">Multi-pass membrane protein</topology>
    </subcellularLocation>
</comment>
<feature type="transmembrane region" description="Helical" evidence="5">
    <location>
        <begin position="317"/>
        <end position="341"/>
    </location>
</feature>
<dbReference type="PANTHER" id="PTHR30614">
    <property type="entry name" value="MEMBRANE COMPONENT OF AMINO ACID ABC TRANSPORTER"/>
    <property type="match status" value="1"/>
</dbReference>